<dbReference type="SUPFAM" id="SSF103473">
    <property type="entry name" value="MFS general substrate transporter"/>
    <property type="match status" value="1"/>
</dbReference>
<dbReference type="AlphaFoldDB" id="A0A382VIX1"/>
<dbReference type="PROSITE" id="PS50850">
    <property type="entry name" value="MFS"/>
    <property type="match status" value="1"/>
</dbReference>
<evidence type="ECO:0000313" key="3">
    <source>
        <dbReference type="EMBL" id="SVD45965.1"/>
    </source>
</evidence>
<dbReference type="InterPro" id="IPR036259">
    <property type="entry name" value="MFS_trans_sf"/>
</dbReference>
<dbReference type="PANTHER" id="PTHR11360:SF284">
    <property type="entry name" value="EG:103B4.3 PROTEIN-RELATED"/>
    <property type="match status" value="1"/>
</dbReference>
<keyword evidence="1" id="KW-1133">Transmembrane helix</keyword>
<sequence>MAQGKMTDNNKGLPQKLHGDIRDHFVSTSGVFYGWWVLLALALLRVMASGVGNNVRSLLVLPLEEEFGATRAQISLMATAGSLAIALTGPLGGWLMDRYGPRRVMFVSLIFAIAGYLLLASAQALWQVIIIFTIPLGVAYNWAILNSG</sequence>
<dbReference type="InterPro" id="IPR011701">
    <property type="entry name" value="MFS"/>
</dbReference>
<dbReference type="InterPro" id="IPR020846">
    <property type="entry name" value="MFS_dom"/>
</dbReference>
<organism evidence="3">
    <name type="scientific">marine metagenome</name>
    <dbReference type="NCBI Taxonomy" id="408172"/>
    <lineage>
        <taxon>unclassified sequences</taxon>
        <taxon>metagenomes</taxon>
        <taxon>ecological metagenomes</taxon>
    </lineage>
</organism>
<dbReference type="Pfam" id="PF07690">
    <property type="entry name" value="MFS_1"/>
    <property type="match status" value="1"/>
</dbReference>
<dbReference type="EMBL" id="UINC01152020">
    <property type="protein sequence ID" value="SVD45965.1"/>
    <property type="molecule type" value="Genomic_DNA"/>
</dbReference>
<keyword evidence="1" id="KW-0812">Transmembrane</keyword>
<feature type="transmembrane region" description="Helical" evidence="1">
    <location>
        <begin position="72"/>
        <end position="96"/>
    </location>
</feature>
<dbReference type="Gene3D" id="1.20.1250.20">
    <property type="entry name" value="MFS general substrate transporter like domains"/>
    <property type="match status" value="1"/>
</dbReference>
<keyword evidence="1" id="KW-0472">Membrane</keyword>
<feature type="transmembrane region" description="Helical" evidence="1">
    <location>
        <begin position="125"/>
        <end position="145"/>
    </location>
</feature>
<protein>
    <recommendedName>
        <fullName evidence="2">Major facilitator superfamily (MFS) profile domain-containing protein</fullName>
    </recommendedName>
</protein>
<proteinExistence type="predicted"/>
<feature type="transmembrane region" description="Helical" evidence="1">
    <location>
        <begin position="103"/>
        <end position="119"/>
    </location>
</feature>
<feature type="domain" description="Major facilitator superfamily (MFS) profile" evidence="2">
    <location>
        <begin position="38"/>
        <end position="148"/>
    </location>
</feature>
<reference evidence="3" key="1">
    <citation type="submission" date="2018-05" db="EMBL/GenBank/DDBJ databases">
        <authorList>
            <person name="Lanie J.A."/>
            <person name="Ng W.-L."/>
            <person name="Kazmierczak K.M."/>
            <person name="Andrzejewski T.M."/>
            <person name="Davidsen T.M."/>
            <person name="Wayne K.J."/>
            <person name="Tettelin H."/>
            <person name="Glass J.I."/>
            <person name="Rusch D."/>
            <person name="Podicherti R."/>
            <person name="Tsui H.-C.T."/>
            <person name="Winkler M.E."/>
        </authorList>
    </citation>
    <scope>NUCLEOTIDE SEQUENCE</scope>
</reference>
<dbReference type="GO" id="GO:0022857">
    <property type="term" value="F:transmembrane transporter activity"/>
    <property type="evidence" value="ECO:0007669"/>
    <property type="project" value="InterPro"/>
</dbReference>
<dbReference type="PANTHER" id="PTHR11360">
    <property type="entry name" value="MONOCARBOXYLATE TRANSPORTER"/>
    <property type="match status" value="1"/>
</dbReference>
<evidence type="ECO:0000259" key="2">
    <source>
        <dbReference type="PROSITE" id="PS50850"/>
    </source>
</evidence>
<feature type="transmembrane region" description="Helical" evidence="1">
    <location>
        <begin position="31"/>
        <end position="52"/>
    </location>
</feature>
<name>A0A382VIX1_9ZZZZ</name>
<accession>A0A382VIX1</accession>
<dbReference type="InterPro" id="IPR050327">
    <property type="entry name" value="Proton-linked_MCT"/>
</dbReference>
<feature type="non-terminal residue" evidence="3">
    <location>
        <position position="148"/>
    </location>
</feature>
<evidence type="ECO:0000256" key="1">
    <source>
        <dbReference type="SAM" id="Phobius"/>
    </source>
</evidence>
<gene>
    <name evidence="3" type="ORF">METZ01_LOCUS398819</name>
</gene>